<dbReference type="SUPFAM" id="SSF48264">
    <property type="entry name" value="Cytochrome P450"/>
    <property type="match status" value="1"/>
</dbReference>
<comment type="pathway">
    <text evidence="1">Antibiotic biosynthesis; vancomycin biosynthesis.</text>
</comment>
<keyword evidence="3 9" id="KW-0349">Heme</keyword>
<keyword evidence="4 9" id="KW-0479">Metal-binding</keyword>
<gene>
    <name evidence="10" type="ORF">SAMN04489727_1281</name>
</gene>
<dbReference type="GO" id="GO:0016705">
    <property type="term" value="F:oxidoreductase activity, acting on paired donors, with incorporation or reduction of molecular oxygen"/>
    <property type="evidence" value="ECO:0007669"/>
    <property type="project" value="InterPro"/>
</dbReference>
<accession>A0A1H4IY50</accession>
<evidence type="ECO:0000313" key="10">
    <source>
        <dbReference type="EMBL" id="SEB38963.1"/>
    </source>
</evidence>
<dbReference type="EMBL" id="FNSO01000003">
    <property type="protein sequence ID" value="SEB38963.1"/>
    <property type="molecule type" value="Genomic_DNA"/>
</dbReference>
<dbReference type="InterPro" id="IPR017972">
    <property type="entry name" value="Cyt_P450_CS"/>
</dbReference>
<dbReference type="CDD" id="cd11029">
    <property type="entry name" value="CYP107-like"/>
    <property type="match status" value="1"/>
</dbReference>
<reference evidence="11" key="1">
    <citation type="submission" date="2016-10" db="EMBL/GenBank/DDBJ databases">
        <authorList>
            <person name="Varghese N."/>
            <person name="Submissions S."/>
        </authorList>
    </citation>
    <scope>NUCLEOTIDE SEQUENCE [LARGE SCALE GENOMIC DNA]</scope>
    <source>
        <strain evidence="11">DSM 44544</strain>
    </source>
</reference>
<dbReference type="GO" id="GO:0020037">
    <property type="term" value="F:heme binding"/>
    <property type="evidence" value="ECO:0007669"/>
    <property type="project" value="InterPro"/>
</dbReference>
<comment type="function">
    <text evidence="8">Involved in the coupling of aromatic side chains of the heptapeptide of vancomycin.</text>
</comment>
<evidence type="ECO:0000256" key="4">
    <source>
        <dbReference type="ARBA" id="ARBA00022723"/>
    </source>
</evidence>
<dbReference type="InterPro" id="IPR036396">
    <property type="entry name" value="Cyt_P450_sf"/>
</dbReference>
<sequence length="399" mass="43878">MGEPALFGPDFDRDPSPAYAWLRERPPHRLDFPTGTWAWLITRYADAVTALNHPALVKSPAAGNEEWQRSGMGLPLDHRPSLASNMINTDPPEHTRLRRACAGAFGPRRMQSLRERAQQVTDELIDAVEARGHGDLVTDLAYPLPIAIICDLLGVPESYREDVHEWSLVIDSADDTDGSKVREATDVLERLVTEVVDAKRATRGTDLISDLVAQEATGTLSADEVTSTAFLILIGGHETTVGLIATGALALLTHPDEAAKARTDPAHRAAVIEETLRLHAPLQNATWRFPTEDVEIGGRLMRPGDPILVSVLAANRDPAVFEDADVFRPGDRKTERRHIAFGIGPHLCIGAALARLQADVAFETLLRRLPRARLTVPEEELTWWPSPITRGLFHLPIEV</sequence>
<evidence type="ECO:0000256" key="6">
    <source>
        <dbReference type="ARBA" id="ARBA00023004"/>
    </source>
</evidence>
<dbReference type="PRINTS" id="PR00385">
    <property type="entry name" value="P450"/>
</dbReference>
<evidence type="ECO:0000256" key="3">
    <source>
        <dbReference type="ARBA" id="ARBA00022617"/>
    </source>
</evidence>
<name>A0A1H4IY50_9PSEU</name>
<evidence type="ECO:0000256" key="7">
    <source>
        <dbReference type="ARBA" id="ARBA00023033"/>
    </source>
</evidence>
<dbReference type="Pfam" id="PF00067">
    <property type="entry name" value="p450"/>
    <property type="match status" value="1"/>
</dbReference>
<dbReference type="GO" id="GO:0004497">
    <property type="term" value="F:monooxygenase activity"/>
    <property type="evidence" value="ECO:0007669"/>
    <property type="project" value="UniProtKB-KW"/>
</dbReference>
<keyword evidence="5 9" id="KW-0560">Oxidoreductase</keyword>
<dbReference type="InterPro" id="IPR001128">
    <property type="entry name" value="Cyt_P450"/>
</dbReference>
<dbReference type="GO" id="GO:0005506">
    <property type="term" value="F:iron ion binding"/>
    <property type="evidence" value="ECO:0007669"/>
    <property type="project" value="InterPro"/>
</dbReference>
<dbReference type="PANTHER" id="PTHR46696">
    <property type="entry name" value="P450, PUTATIVE (EUROFUNG)-RELATED"/>
    <property type="match status" value="1"/>
</dbReference>
<proteinExistence type="inferred from homology"/>
<keyword evidence="7 9" id="KW-0503">Monooxygenase</keyword>
<keyword evidence="11" id="KW-1185">Reference proteome</keyword>
<organism evidence="10 11">
    <name type="scientific">Amycolatopsis tolypomycina</name>
    <dbReference type="NCBI Taxonomy" id="208445"/>
    <lineage>
        <taxon>Bacteria</taxon>
        <taxon>Bacillati</taxon>
        <taxon>Actinomycetota</taxon>
        <taxon>Actinomycetes</taxon>
        <taxon>Pseudonocardiales</taxon>
        <taxon>Pseudonocardiaceae</taxon>
        <taxon>Amycolatopsis</taxon>
    </lineage>
</organism>
<dbReference type="Gene3D" id="1.10.630.10">
    <property type="entry name" value="Cytochrome P450"/>
    <property type="match status" value="1"/>
</dbReference>
<dbReference type="FunFam" id="1.10.630.10:FF:000018">
    <property type="entry name" value="Cytochrome P450 monooxygenase"/>
    <property type="match status" value="1"/>
</dbReference>
<protein>
    <submittedName>
        <fullName evidence="10">Cytochrome P450</fullName>
    </submittedName>
</protein>
<evidence type="ECO:0000256" key="9">
    <source>
        <dbReference type="RuleBase" id="RU000461"/>
    </source>
</evidence>
<dbReference type="Proteomes" id="UP000199622">
    <property type="component" value="Unassembled WGS sequence"/>
</dbReference>
<evidence type="ECO:0000256" key="8">
    <source>
        <dbReference type="ARBA" id="ARBA00055433"/>
    </source>
</evidence>
<comment type="similarity">
    <text evidence="2 9">Belongs to the cytochrome P450 family.</text>
</comment>
<dbReference type="RefSeq" id="WP_244170069.1">
    <property type="nucleotide sequence ID" value="NZ_FNSO01000003.1"/>
</dbReference>
<dbReference type="PANTHER" id="PTHR46696:SF1">
    <property type="entry name" value="CYTOCHROME P450 YJIB-RELATED"/>
    <property type="match status" value="1"/>
</dbReference>
<evidence type="ECO:0000256" key="5">
    <source>
        <dbReference type="ARBA" id="ARBA00023002"/>
    </source>
</evidence>
<dbReference type="InterPro" id="IPR002397">
    <property type="entry name" value="Cyt_P450_B"/>
</dbReference>
<evidence type="ECO:0000256" key="2">
    <source>
        <dbReference type="ARBA" id="ARBA00010617"/>
    </source>
</evidence>
<dbReference type="PROSITE" id="PS00086">
    <property type="entry name" value="CYTOCHROME_P450"/>
    <property type="match status" value="1"/>
</dbReference>
<dbReference type="PRINTS" id="PR00359">
    <property type="entry name" value="BP450"/>
</dbReference>
<evidence type="ECO:0000256" key="1">
    <source>
        <dbReference type="ARBA" id="ARBA00004660"/>
    </source>
</evidence>
<evidence type="ECO:0000313" key="11">
    <source>
        <dbReference type="Proteomes" id="UP000199622"/>
    </source>
</evidence>
<dbReference type="STRING" id="208445.SAMN04489727_1281"/>
<dbReference type="AlphaFoldDB" id="A0A1H4IY50"/>
<keyword evidence="6 9" id="KW-0408">Iron</keyword>